<evidence type="ECO:0000256" key="1">
    <source>
        <dbReference type="SAM" id="MobiDB-lite"/>
    </source>
</evidence>
<evidence type="ECO:0000313" key="2">
    <source>
        <dbReference type="EMBL" id="JAS72602.1"/>
    </source>
</evidence>
<feature type="region of interest" description="Disordered" evidence="1">
    <location>
        <begin position="106"/>
        <end position="127"/>
    </location>
</feature>
<gene>
    <name evidence="2" type="ORF">g.34267</name>
</gene>
<organism evidence="2">
    <name type="scientific">Homalodisca liturata</name>
    <dbReference type="NCBI Taxonomy" id="320908"/>
    <lineage>
        <taxon>Eukaryota</taxon>
        <taxon>Metazoa</taxon>
        <taxon>Ecdysozoa</taxon>
        <taxon>Arthropoda</taxon>
        <taxon>Hexapoda</taxon>
        <taxon>Insecta</taxon>
        <taxon>Pterygota</taxon>
        <taxon>Neoptera</taxon>
        <taxon>Paraneoptera</taxon>
        <taxon>Hemiptera</taxon>
        <taxon>Auchenorrhyncha</taxon>
        <taxon>Membracoidea</taxon>
        <taxon>Cicadellidae</taxon>
        <taxon>Cicadellinae</taxon>
        <taxon>Proconiini</taxon>
        <taxon>Homalodisca</taxon>
    </lineage>
</organism>
<dbReference type="AlphaFoldDB" id="A0A1B6HDB8"/>
<name>A0A1B6HDB8_9HEMI</name>
<proteinExistence type="predicted"/>
<dbReference type="EMBL" id="GECU01035104">
    <property type="protein sequence ID" value="JAS72602.1"/>
    <property type="molecule type" value="Transcribed_RNA"/>
</dbReference>
<sequence>MFTTNIPPRKVRRMMKKQRMLEEKIKNAKQSFSHSGPSGSGFMKPEISRNFGSVPSIGASLNSLVQTTPGVQTTRFGPVNHQSTEIKPSLAEQFKPTFPAFQSLTPSTSILPQNNKEDKQITVDPNPSESFTNIQNVEINGINPKSPFPKLLIFKGCAKQYCGGVQFLRKSFYYSIYGPLTCLKEQCGDVVKARLWVAGNCVCEGQGYTSIEAEFDAMYKLFQELRTTNYYIELKDSYMPGKKKTFPPFLSNVDPSLSHIYKVVCLRKRDGSTFVHNIQGAVDYVSSARELLDYIKNHGNTGSKADLFIFNVDKSQRTEIYRACSAVGMKGRPLIGCSDGGVMAYFPEKPWEILQDLLKCGGETIKYRLFPPGSDLESELVGDRRKSTVNELVKLLLTDEWLAEQPHISRSW</sequence>
<protein>
    <submittedName>
        <fullName evidence="2">Uncharacterized protein</fullName>
    </submittedName>
</protein>
<reference evidence="2" key="1">
    <citation type="submission" date="2015-11" db="EMBL/GenBank/DDBJ databases">
        <title>De novo transcriptome assembly of four potential Pierce s Disease insect vectors from Arizona vineyards.</title>
        <authorList>
            <person name="Tassone E.E."/>
        </authorList>
    </citation>
    <scope>NUCLEOTIDE SEQUENCE</scope>
</reference>
<accession>A0A1B6HDB8</accession>